<dbReference type="InterPro" id="IPR013216">
    <property type="entry name" value="Methyltransf_11"/>
</dbReference>
<dbReference type="GO" id="GO:0032259">
    <property type="term" value="P:methylation"/>
    <property type="evidence" value="ECO:0007669"/>
    <property type="project" value="UniProtKB-KW"/>
</dbReference>
<gene>
    <name evidence="2" type="ORF">G8770_06090</name>
</gene>
<protein>
    <submittedName>
        <fullName evidence="2">Class I SAM-dependent methyltransferase</fullName>
    </submittedName>
</protein>
<dbReference type="CDD" id="cd02440">
    <property type="entry name" value="AdoMet_MTases"/>
    <property type="match status" value="1"/>
</dbReference>
<keyword evidence="2" id="KW-0808">Transferase</keyword>
<name>A0A9E5MJH0_9GAMM</name>
<dbReference type="PANTHER" id="PTHR43591">
    <property type="entry name" value="METHYLTRANSFERASE"/>
    <property type="match status" value="1"/>
</dbReference>
<keyword evidence="2" id="KW-0489">Methyltransferase</keyword>
<sequence>MRIKHHIDKLKRNITARIYKIQNSQKKQFECPICNYNGPFMDINPTTGVRKHAKCPNCNALERHRMQFIILNQVLNGLDTSTMKILHFAPEPFFQEYFTAKFGKYESADIFMKGVDHKVDIQNLPFDDNSYDFIFASHVLEHIPDDDKAISEINRVLKPNGIAFLPVPIVVEKTIEYPEPNPQESYHVRAPGLDYFDRYNQHFKKTEIFESGSLPEKYQLFIFEDRSQRPTKENPLLPAITGEKHIDVIPVCYA</sequence>
<proteinExistence type="predicted"/>
<reference evidence="2" key="1">
    <citation type="submission" date="2020-03" db="EMBL/GenBank/DDBJ databases">
        <authorList>
            <person name="Guo F."/>
        </authorList>
    </citation>
    <scope>NUCLEOTIDE SEQUENCE</scope>
    <source>
        <strain evidence="2">JCM 30134</strain>
    </source>
</reference>
<evidence type="ECO:0000259" key="1">
    <source>
        <dbReference type="Pfam" id="PF08241"/>
    </source>
</evidence>
<dbReference type="EMBL" id="JAAONZ010000003">
    <property type="protein sequence ID" value="NHO65109.1"/>
    <property type="molecule type" value="Genomic_DNA"/>
</dbReference>
<evidence type="ECO:0000313" key="2">
    <source>
        <dbReference type="EMBL" id="NHO65109.1"/>
    </source>
</evidence>
<dbReference type="InterPro" id="IPR029063">
    <property type="entry name" value="SAM-dependent_MTases_sf"/>
</dbReference>
<comment type="caution">
    <text evidence="2">The sequence shown here is derived from an EMBL/GenBank/DDBJ whole genome shotgun (WGS) entry which is preliminary data.</text>
</comment>
<dbReference type="SUPFAM" id="SSF53335">
    <property type="entry name" value="S-adenosyl-L-methionine-dependent methyltransferases"/>
    <property type="match status" value="1"/>
</dbReference>
<feature type="domain" description="Methyltransferase type 11" evidence="1">
    <location>
        <begin position="118"/>
        <end position="164"/>
    </location>
</feature>
<dbReference type="Pfam" id="PF08241">
    <property type="entry name" value="Methyltransf_11"/>
    <property type="match status" value="1"/>
</dbReference>
<dbReference type="AlphaFoldDB" id="A0A9E5MJH0"/>
<keyword evidence="3" id="KW-1185">Reference proteome</keyword>
<organism evidence="2 3">
    <name type="scientific">Pseudomaricurvus hydrocarbonicus</name>
    <dbReference type="NCBI Taxonomy" id="1470433"/>
    <lineage>
        <taxon>Bacteria</taxon>
        <taxon>Pseudomonadati</taxon>
        <taxon>Pseudomonadota</taxon>
        <taxon>Gammaproteobacteria</taxon>
        <taxon>Cellvibrionales</taxon>
        <taxon>Cellvibrionaceae</taxon>
        <taxon>Pseudomaricurvus</taxon>
    </lineage>
</organism>
<dbReference type="Gene3D" id="3.40.50.150">
    <property type="entry name" value="Vaccinia Virus protein VP39"/>
    <property type="match status" value="1"/>
</dbReference>
<dbReference type="Proteomes" id="UP000787472">
    <property type="component" value="Unassembled WGS sequence"/>
</dbReference>
<accession>A0A9E5MJH0</accession>
<evidence type="ECO:0000313" key="3">
    <source>
        <dbReference type="Proteomes" id="UP000787472"/>
    </source>
</evidence>
<dbReference type="GO" id="GO:0008757">
    <property type="term" value="F:S-adenosylmethionine-dependent methyltransferase activity"/>
    <property type="evidence" value="ECO:0007669"/>
    <property type="project" value="InterPro"/>
</dbReference>